<protein>
    <recommendedName>
        <fullName evidence="2">Sulfotransferase domain-containing protein</fullName>
    </recommendedName>
</protein>
<dbReference type="InterPro" id="IPR027417">
    <property type="entry name" value="P-loop_NTPase"/>
</dbReference>
<proteinExistence type="predicted"/>
<reference evidence="1" key="1">
    <citation type="journal article" date="2014" name="Front. Microbiol.">
        <title>High frequency of phylogenetically diverse reductive dehalogenase-homologous genes in deep subseafloor sedimentary metagenomes.</title>
        <authorList>
            <person name="Kawai M."/>
            <person name="Futagami T."/>
            <person name="Toyoda A."/>
            <person name="Takaki Y."/>
            <person name="Nishi S."/>
            <person name="Hori S."/>
            <person name="Arai W."/>
            <person name="Tsubouchi T."/>
            <person name="Morono Y."/>
            <person name="Uchiyama I."/>
            <person name="Ito T."/>
            <person name="Fujiyama A."/>
            <person name="Inagaki F."/>
            <person name="Takami H."/>
        </authorList>
    </citation>
    <scope>NUCLEOTIDE SEQUENCE</scope>
    <source>
        <strain evidence="1">Expedition CK06-06</strain>
    </source>
</reference>
<comment type="caution">
    <text evidence="1">The sequence shown here is derived from an EMBL/GenBank/DDBJ whole genome shotgun (WGS) entry which is preliminary data.</text>
</comment>
<evidence type="ECO:0008006" key="2">
    <source>
        <dbReference type="Google" id="ProtNLM"/>
    </source>
</evidence>
<dbReference type="Gene3D" id="3.40.50.300">
    <property type="entry name" value="P-loop containing nucleotide triphosphate hydrolases"/>
    <property type="match status" value="1"/>
</dbReference>
<sequence>WNNFSQFEKICWYVDVMKKMCINGLDKMPSNDYIRVSYELMVTQPIELGELFSWLDLPCDFNKIEEVLNRQWGSSARSPEEVDFKIINEKKFKRTPHWDTWSEGQNEVYGRFFGG</sequence>
<gene>
    <name evidence="1" type="ORF">S01H4_24756</name>
</gene>
<accession>X1AZ31</accession>
<dbReference type="EMBL" id="BART01011677">
    <property type="protein sequence ID" value="GAG88010.1"/>
    <property type="molecule type" value="Genomic_DNA"/>
</dbReference>
<dbReference type="AlphaFoldDB" id="X1AZ31"/>
<name>X1AZ31_9ZZZZ</name>
<feature type="non-terminal residue" evidence="1">
    <location>
        <position position="1"/>
    </location>
</feature>
<evidence type="ECO:0000313" key="1">
    <source>
        <dbReference type="EMBL" id="GAG88010.1"/>
    </source>
</evidence>
<organism evidence="1">
    <name type="scientific">marine sediment metagenome</name>
    <dbReference type="NCBI Taxonomy" id="412755"/>
    <lineage>
        <taxon>unclassified sequences</taxon>
        <taxon>metagenomes</taxon>
        <taxon>ecological metagenomes</taxon>
    </lineage>
</organism>